<evidence type="ECO:0000313" key="4">
    <source>
        <dbReference type="EMBL" id="BDG07164.1"/>
    </source>
</evidence>
<keyword evidence="1 4" id="KW-0808">Transferase</keyword>
<dbReference type="Pfam" id="PF00534">
    <property type="entry name" value="Glycos_transf_1"/>
    <property type="match status" value="1"/>
</dbReference>
<dbReference type="GO" id="GO:0016740">
    <property type="term" value="F:transferase activity"/>
    <property type="evidence" value="ECO:0007669"/>
    <property type="project" value="UniProtKB-KW"/>
</dbReference>
<dbReference type="Pfam" id="PF13439">
    <property type="entry name" value="Glyco_transf_4"/>
    <property type="match status" value="1"/>
</dbReference>
<keyword evidence="5" id="KW-1185">Reference proteome</keyword>
<gene>
    <name evidence="4" type="ORF">AMPC_02770</name>
</gene>
<name>A0ABN6N1R5_9BACT</name>
<feature type="domain" description="Glycosyl transferase family 1" evidence="2">
    <location>
        <begin position="193"/>
        <end position="339"/>
    </location>
</feature>
<dbReference type="Proteomes" id="UP001162734">
    <property type="component" value="Chromosome"/>
</dbReference>
<dbReference type="InterPro" id="IPR001296">
    <property type="entry name" value="Glyco_trans_1"/>
</dbReference>
<dbReference type="PANTHER" id="PTHR46401">
    <property type="entry name" value="GLYCOSYLTRANSFERASE WBBK-RELATED"/>
    <property type="match status" value="1"/>
</dbReference>
<organism evidence="4 5">
    <name type="scientific">Anaeromyxobacter paludicola</name>
    <dbReference type="NCBI Taxonomy" id="2918171"/>
    <lineage>
        <taxon>Bacteria</taxon>
        <taxon>Pseudomonadati</taxon>
        <taxon>Myxococcota</taxon>
        <taxon>Myxococcia</taxon>
        <taxon>Myxococcales</taxon>
        <taxon>Cystobacterineae</taxon>
        <taxon>Anaeromyxobacteraceae</taxon>
        <taxon>Anaeromyxobacter</taxon>
    </lineage>
</organism>
<protein>
    <submittedName>
        <fullName evidence="4">Glycosyl transferase family 1</fullName>
    </submittedName>
</protein>
<dbReference type="SUPFAM" id="SSF53756">
    <property type="entry name" value="UDP-Glycosyltransferase/glycogen phosphorylase"/>
    <property type="match status" value="1"/>
</dbReference>
<evidence type="ECO:0000313" key="5">
    <source>
        <dbReference type="Proteomes" id="UP001162734"/>
    </source>
</evidence>
<feature type="domain" description="Glycosyltransferase subfamily 4-like N-terminal" evidence="3">
    <location>
        <begin position="32"/>
        <end position="183"/>
    </location>
</feature>
<proteinExistence type="predicted"/>
<sequence>MPSPLPSRRGLPRPLRRVGIDCTLIRPDRLTGVERYALSLVTELAALAPEELVLFTHPEAPPALTRLPVEQHPAPWKVRVPVDQAWLPWAAARARVTLLHTLAFPTPLLWRGRAAITVHDATFWLHPDSVSAGMRVYYGPLFPQALARASAVFTVSEASRVDLVRAAGLPAERVHVTPNGVDERFFEARAPEGPRAPYLLSVATLEPRKNLPALLDAFRLLRRQGRDLELVLVGRQGWAQSLPLGDLAPHVRLTGTLPDAELPALYAGAACLVLPSLYEGFGLPLVEAMAAGTPAVASAIPALREVGGDAALYADPRDPASFAGAIARVLDDRDAARARAALGRERARGFTWRACAEKTLAVYRSILRRR</sequence>
<dbReference type="RefSeq" id="WP_248343767.1">
    <property type="nucleotide sequence ID" value="NZ_AP025592.1"/>
</dbReference>
<dbReference type="Gene3D" id="3.40.50.2000">
    <property type="entry name" value="Glycogen Phosphorylase B"/>
    <property type="match status" value="2"/>
</dbReference>
<dbReference type="EMBL" id="AP025592">
    <property type="protein sequence ID" value="BDG07164.1"/>
    <property type="molecule type" value="Genomic_DNA"/>
</dbReference>
<reference evidence="5" key="1">
    <citation type="journal article" date="2022" name="Int. J. Syst. Evol. Microbiol.">
        <title>Anaeromyxobacter oryzae sp. nov., Anaeromyxobacter diazotrophicus sp. nov. and Anaeromyxobacter paludicola sp. nov., isolated from paddy soils.</title>
        <authorList>
            <person name="Itoh H."/>
            <person name="Xu Z."/>
            <person name="Mise K."/>
            <person name="Masuda Y."/>
            <person name="Ushijima N."/>
            <person name="Hayakawa C."/>
            <person name="Shiratori Y."/>
            <person name="Senoo K."/>
        </authorList>
    </citation>
    <scope>NUCLEOTIDE SEQUENCE [LARGE SCALE GENOMIC DNA]</scope>
    <source>
        <strain evidence="5">Red630</strain>
    </source>
</reference>
<dbReference type="InterPro" id="IPR028098">
    <property type="entry name" value="Glyco_trans_4-like_N"/>
</dbReference>
<accession>A0ABN6N1R5</accession>
<evidence type="ECO:0000259" key="3">
    <source>
        <dbReference type="Pfam" id="PF13439"/>
    </source>
</evidence>
<evidence type="ECO:0000256" key="1">
    <source>
        <dbReference type="ARBA" id="ARBA00022679"/>
    </source>
</evidence>
<dbReference type="CDD" id="cd03809">
    <property type="entry name" value="GT4_MtfB-like"/>
    <property type="match status" value="1"/>
</dbReference>
<dbReference type="PANTHER" id="PTHR46401:SF2">
    <property type="entry name" value="GLYCOSYLTRANSFERASE WBBK-RELATED"/>
    <property type="match status" value="1"/>
</dbReference>
<evidence type="ECO:0000259" key="2">
    <source>
        <dbReference type="Pfam" id="PF00534"/>
    </source>
</evidence>